<dbReference type="EMBL" id="CAJNOG010000180">
    <property type="protein sequence ID" value="CAF1047261.1"/>
    <property type="molecule type" value="Genomic_DNA"/>
</dbReference>
<protein>
    <submittedName>
        <fullName evidence="2">Uncharacterized protein</fullName>
    </submittedName>
</protein>
<comment type="caution">
    <text evidence="2">The sequence shown here is derived from an EMBL/GenBank/DDBJ whole genome shotgun (WGS) entry which is preliminary data.</text>
</comment>
<evidence type="ECO:0000313" key="4">
    <source>
        <dbReference type="Proteomes" id="UP000663845"/>
    </source>
</evidence>
<dbReference type="AlphaFoldDB" id="A0A814K7D2"/>
<sequence length="299" mass="34263">MSETKVKAEFTSDQLYNHAPSGKDYNINYNDLMNRVNEVLPSMKSLEGESQLSNLIKKSLQYVSKWNNTFVVDQERKDLLLSIGFTAVGTGLMINSLSTTFDIIKECEKFRESPILQQKTAEIKGHRDTAEKHYKAANNQMDEIDMTSDGSAKENALQKIAINLERAELECERAQEILKNILGDIHQTMEKLSSRKKIHLDGFHTTVLRFISTVIELLAKPSSSWTHITKLFSFTNIGLQTVNTVAHGVGYYLTNNEIQKLQEHQHKLDILAMEMKYLFGDIKYGMEKLEKIKKYMDFV</sequence>
<proteinExistence type="predicted"/>
<feature type="coiled-coil region" evidence="1">
    <location>
        <begin position="157"/>
        <end position="184"/>
    </location>
</feature>
<gene>
    <name evidence="2" type="ORF">JYZ213_LOCUS18478</name>
    <name evidence="3" type="ORF">OXD698_LOCUS18479</name>
</gene>
<dbReference type="Proteomes" id="UP000663844">
    <property type="component" value="Unassembled WGS sequence"/>
</dbReference>
<reference evidence="2" key="1">
    <citation type="submission" date="2021-02" db="EMBL/GenBank/DDBJ databases">
        <authorList>
            <person name="Nowell W R."/>
        </authorList>
    </citation>
    <scope>NUCLEOTIDE SEQUENCE</scope>
</reference>
<dbReference type="EMBL" id="CAJOAZ010001368">
    <property type="protein sequence ID" value="CAF3804862.1"/>
    <property type="molecule type" value="Genomic_DNA"/>
</dbReference>
<name>A0A814K7D2_9BILA</name>
<organism evidence="2 4">
    <name type="scientific">Adineta steineri</name>
    <dbReference type="NCBI Taxonomy" id="433720"/>
    <lineage>
        <taxon>Eukaryota</taxon>
        <taxon>Metazoa</taxon>
        <taxon>Spiralia</taxon>
        <taxon>Gnathifera</taxon>
        <taxon>Rotifera</taxon>
        <taxon>Eurotatoria</taxon>
        <taxon>Bdelloidea</taxon>
        <taxon>Adinetida</taxon>
        <taxon>Adinetidae</taxon>
        <taxon>Adineta</taxon>
    </lineage>
</organism>
<evidence type="ECO:0000313" key="3">
    <source>
        <dbReference type="EMBL" id="CAF3804862.1"/>
    </source>
</evidence>
<accession>A0A814K7D2</accession>
<keyword evidence="1" id="KW-0175">Coiled coil</keyword>
<evidence type="ECO:0000256" key="1">
    <source>
        <dbReference type="SAM" id="Coils"/>
    </source>
</evidence>
<dbReference type="Proteomes" id="UP000663845">
    <property type="component" value="Unassembled WGS sequence"/>
</dbReference>
<evidence type="ECO:0000313" key="2">
    <source>
        <dbReference type="EMBL" id="CAF1047261.1"/>
    </source>
</evidence>